<keyword evidence="3 9" id="KW-0479">Metal-binding</keyword>
<dbReference type="RefSeq" id="WP_095687733.1">
    <property type="nucleotide sequence ID" value="NZ_CP016779.1"/>
</dbReference>
<dbReference type="InterPro" id="IPR050060">
    <property type="entry name" value="Phosphoglucosamine_mutase"/>
</dbReference>
<dbReference type="GO" id="GO:0004615">
    <property type="term" value="F:phosphomannomutase activity"/>
    <property type="evidence" value="ECO:0007669"/>
    <property type="project" value="TreeGrafter"/>
</dbReference>
<comment type="similarity">
    <text evidence="1 9 10">Belongs to the phosphohexose mutase family.</text>
</comment>
<dbReference type="GO" id="GO:0000287">
    <property type="term" value="F:magnesium ion binding"/>
    <property type="evidence" value="ECO:0007669"/>
    <property type="project" value="UniProtKB-UniRule"/>
</dbReference>
<evidence type="ECO:0000256" key="10">
    <source>
        <dbReference type="RuleBase" id="RU004326"/>
    </source>
</evidence>
<dbReference type="GO" id="GO:0005829">
    <property type="term" value="C:cytosol"/>
    <property type="evidence" value="ECO:0007669"/>
    <property type="project" value="TreeGrafter"/>
</dbReference>
<dbReference type="GO" id="GO:0009252">
    <property type="term" value="P:peptidoglycan biosynthetic process"/>
    <property type="evidence" value="ECO:0007669"/>
    <property type="project" value="TreeGrafter"/>
</dbReference>
<proteinExistence type="inferred from homology"/>
<feature type="domain" description="Alpha-D-phosphohexomutase alpha/beta/alpha" evidence="15">
    <location>
        <begin position="257"/>
        <end position="369"/>
    </location>
</feature>
<feature type="domain" description="Alpha-D-phosphohexomutase C-terminal" evidence="12">
    <location>
        <begin position="373"/>
        <end position="439"/>
    </location>
</feature>
<evidence type="ECO:0000256" key="8">
    <source>
        <dbReference type="ARBA" id="ARBA00068193"/>
    </source>
</evidence>
<keyword evidence="2 9" id="KW-0597">Phosphoprotein</keyword>
<dbReference type="InterPro" id="IPR005843">
    <property type="entry name" value="A-D-PHexomutase_C"/>
</dbReference>
<evidence type="ECO:0000256" key="7">
    <source>
        <dbReference type="ARBA" id="ARBA00066330"/>
    </source>
</evidence>
<evidence type="ECO:0000313" key="16">
    <source>
        <dbReference type="EMBL" id="ASY23457.1"/>
    </source>
</evidence>
<dbReference type="AlphaFoldDB" id="A0A249L372"/>
<feature type="domain" description="Alpha-D-phosphohexomutase alpha/beta/alpha" evidence="14">
    <location>
        <begin position="158"/>
        <end position="253"/>
    </location>
</feature>
<dbReference type="NCBIfam" id="NF008139">
    <property type="entry name" value="PRK10887.1"/>
    <property type="match status" value="1"/>
</dbReference>
<feature type="active site" description="Phosphoserine intermediate" evidence="9">
    <location>
        <position position="103"/>
    </location>
</feature>
<dbReference type="GO" id="GO:0006048">
    <property type="term" value="P:UDP-N-acetylglucosamine biosynthetic process"/>
    <property type="evidence" value="ECO:0007669"/>
    <property type="project" value="TreeGrafter"/>
</dbReference>
<accession>A0A249L372</accession>
<evidence type="ECO:0000256" key="9">
    <source>
        <dbReference type="HAMAP-Rule" id="MF_01554"/>
    </source>
</evidence>
<evidence type="ECO:0000259" key="15">
    <source>
        <dbReference type="Pfam" id="PF02880"/>
    </source>
</evidence>
<dbReference type="PANTHER" id="PTHR42946">
    <property type="entry name" value="PHOSPHOHEXOSE MUTASE"/>
    <property type="match status" value="1"/>
</dbReference>
<dbReference type="GO" id="GO:0005975">
    <property type="term" value="P:carbohydrate metabolic process"/>
    <property type="evidence" value="ECO:0007669"/>
    <property type="project" value="InterPro"/>
</dbReference>
<dbReference type="EMBL" id="CP016779">
    <property type="protein sequence ID" value="ASY23457.1"/>
    <property type="molecule type" value="Genomic_DNA"/>
</dbReference>
<dbReference type="PROSITE" id="PS00710">
    <property type="entry name" value="PGM_PMM"/>
    <property type="match status" value="1"/>
</dbReference>
<dbReference type="PRINTS" id="PR00509">
    <property type="entry name" value="PGMPMM"/>
</dbReference>
<evidence type="ECO:0000256" key="2">
    <source>
        <dbReference type="ARBA" id="ARBA00022553"/>
    </source>
</evidence>
<evidence type="ECO:0000256" key="4">
    <source>
        <dbReference type="ARBA" id="ARBA00022842"/>
    </source>
</evidence>
<evidence type="ECO:0000259" key="13">
    <source>
        <dbReference type="Pfam" id="PF02878"/>
    </source>
</evidence>
<keyword evidence="17" id="KW-1185">Reference proteome</keyword>
<organism evidence="16 17">
    <name type="scientific">Candidatus Nanopelagicus abundans</name>
    <dbReference type="NCBI Taxonomy" id="1884916"/>
    <lineage>
        <taxon>Bacteria</taxon>
        <taxon>Bacillati</taxon>
        <taxon>Actinomycetota</taxon>
        <taxon>Actinomycetes</taxon>
        <taxon>Candidatus Nanopelagicales</taxon>
        <taxon>Candidatus Nanopelagicaceae</taxon>
        <taxon>Candidatus Nanopelagicus</taxon>
    </lineage>
</organism>
<feature type="binding site" evidence="9">
    <location>
        <position position="240"/>
    </location>
    <ligand>
        <name>Mg(2+)</name>
        <dbReference type="ChEBI" id="CHEBI:18420"/>
    </ligand>
</feature>
<dbReference type="InterPro" id="IPR016055">
    <property type="entry name" value="A-D-PHexomutase_a/b/a-I/II/III"/>
</dbReference>
<dbReference type="FunFam" id="3.40.120.10:FF:000001">
    <property type="entry name" value="Phosphoglucosamine mutase"/>
    <property type="match status" value="1"/>
</dbReference>
<dbReference type="Gene3D" id="3.30.310.50">
    <property type="entry name" value="Alpha-D-phosphohexomutase, C-terminal domain"/>
    <property type="match status" value="1"/>
</dbReference>
<dbReference type="Pfam" id="PF02878">
    <property type="entry name" value="PGM_PMM_I"/>
    <property type="match status" value="1"/>
</dbReference>
<dbReference type="InterPro" id="IPR006352">
    <property type="entry name" value="GlmM_bact"/>
</dbReference>
<dbReference type="CDD" id="cd05802">
    <property type="entry name" value="GlmM"/>
    <property type="match status" value="1"/>
</dbReference>
<dbReference type="Pfam" id="PF00408">
    <property type="entry name" value="PGM_PMM_IV"/>
    <property type="match status" value="1"/>
</dbReference>
<feature type="binding site" evidence="9">
    <location>
        <position position="244"/>
    </location>
    <ligand>
        <name>Mg(2+)</name>
        <dbReference type="ChEBI" id="CHEBI:18420"/>
    </ligand>
</feature>
<evidence type="ECO:0000256" key="11">
    <source>
        <dbReference type="RuleBase" id="RU004327"/>
    </source>
</evidence>
<dbReference type="InterPro" id="IPR005841">
    <property type="entry name" value="Alpha-D-phosphohexomutase_SF"/>
</dbReference>
<dbReference type="InterPro" id="IPR036900">
    <property type="entry name" value="A-D-PHexomutase_C_sf"/>
</dbReference>
<dbReference type="OrthoDB" id="9803322at2"/>
<dbReference type="SUPFAM" id="SSF55957">
    <property type="entry name" value="Phosphoglucomutase, C-terminal domain"/>
    <property type="match status" value="1"/>
</dbReference>
<dbReference type="Pfam" id="PF02880">
    <property type="entry name" value="PGM_PMM_III"/>
    <property type="match status" value="1"/>
</dbReference>
<dbReference type="GO" id="GO:0008966">
    <property type="term" value="F:phosphoglucosamine mutase activity"/>
    <property type="evidence" value="ECO:0007669"/>
    <property type="project" value="UniProtKB-UniRule"/>
</dbReference>
<dbReference type="PANTHER" id="PTHR42946:SF1">
    <property type="entry name" value="PHOSPHOGLUCOMUTASE (ALPHA-D-GLUCOSE-1,6-BISPHOSPHATE-DEPENDENT)"/>
    <property type="match status" value="1"/>
</dbReference>
<comment type="catalytic activity">
    <reaction evidence="6 9 11">
        <text>alpha-D-glucosamine 1-phosphate = D-glucosamine 6-phosphate</text>
        <dbReference type="Rhea" id="RHEA:23424"/>
        <dbReference type="ChEBI" id="CHEBI:58516"/>
        <dbReference type="ChEBI" id="CHEBI:58725"/>
        <dbReference type="EC" id="5.4.2.10"/>
    </reaction>
</comment>
<comment type="cofactor">
    <cofactor evidence="9">
        <name>Mg(2+)</name>
        <dbReference type="ChEBI" id="CHEBI:18420"/>
    </cofactor>
    <text evidence="9">Binds 1 Mg(2+) ion per subunit.</text>
</comment>
<dbReference type="EC" id="5.4.2.10" evidence="7 9"/>
<dbReference type="Pfam" id="PF02879">
    <property type="entry name" value="PGM_PMM_II"/>
    <property type="match status" value="1"/>
</dbReference>
<evidence type="ECO:0000256" key="1">
    <source>
        <dbReference type="ARBA" id="ARBA00010231"/>
    </source>
</evidence>
<feature type="modified residue" description="Phosphoserine" evidence="9">
    <location>
        <position position="103"/>
    </location>
</feature>
<feature type="binding site" description="via phosphate group" evidence="9">
    <location>
        <position position="103"/>
    </location>
    <ligand>
        <name>Mg(2+)</name>
        <dbReference type="ChEBI" id="CHEBI:18420"/>
    </ligand>
</feature>
<dbReference type="NCBIfam" id="TIGR01455">
    <property type="entry name" value="glmM"/>
    <property type="match status" value="1"/>
</dbReference>
<evidence type="ECO:0000256" key="6">
    <source>
        <dbReference type="ARBA" id="ARBA00050364"/>
    </source>
</evidence>
<dbReference type="InterPro" id="IPR005846">
    <property type="entry name" value="A-D-PHexomutase_a/b/a-III"/>
</dbReference>
<keyword evidence="5 9" id="KW-0413">Isomerase</keyword>
<sequence>MALFGTDGVRGVANVDLTAELAVDLAIAAAHVLGEIGAFAGHRPKAIVAQDSRASGDFLESAVVAGLTSAGVDVYRVGVLPTPAVAFLVKESNADLGVMISASHNPMPDNGIKFFAKGGDKLADQVEAQIEARLGESWNRPTGLDVGRIFFDESAKKRYIEHLLSTMSTKLTGLKVVVDCANGAASTVAPSAYEQAGAVVTAISATPTGWNINENCGSTHLDNLINEVKKSGADIGIAHDGDADRCLMVAKNGEIIDGDQILNILATAYLAEGKLNKQTVVGTVMSNLGFIKSMQAADIKVEKTAVGDRYVLEKMLENDYTLGGEQSGHIIMRQFSNTGDGLLTALQVMQVVVKSKKSLQELASAMQKYPQILINVKDVAKEKLAASAKIKDAILESEKELAGSGRVLLRASGTESLVRVMVEANDLELAQKVADSLAQLVRSELKQ</sequence>
<evidence type="ECO:0000256" key="3">
    <source>
        <dbReference type="ARBA" id="ARBA00022723"/>
    </source>
</evidence>
<evidence type="ECO:0000259" key="14">
    <source>
        <dbReference type="Pfam" id="PF02879"/>
    </source>
</evidence>
<keyword evidence="4 9" id="KW-0460">Magnesium</keyword>
<dbReference type="InterPro" id="IPR005844">
    <property type="entry name" value="A-D-PHexomutase_a/b/a-I"/>
</dbReference>
<dbReference type="Gene3D" id="3.40.120.10">
    <property type="entry name" value="Alpha-D-Glucose-1,6-Bisphosphate, subunit A, domain 3"/>
    <property type="match status" value="3"/>
</dbReference>
<dbReference type="KEGG" id="nab:B1sIIB91_00720"/>
<dbReference type="InterPro" id="IPR016066">
    <property type="entry name" value="A-D-PHexomutase_CS"/>
</dbReference>
<name>A0A249L372_9ACTN</name>
<evidence type="ECO:0000313" key="17">
    <source>
        <dbReference type="Proteomes" id="UP000217210"/>
    </source>
</evidence>
<dbReference type="Proteomes" id="UP000217210">
    <property type="component" value="Chromosome"/>
</dbReference>
<dbReference type="FunFam" id="3.40.120.10:FF:000002">
    <property type="entry name" value="Phosphoglucosamine mutase"/>
    <property type="match status" value="1"/>
</dbReference>
<dbReference type="InterPro" id="IPR005845">
    <property type="entry name" value="A-D-PHexomutase_a/b/a-II"/>
</dbReference>
<evidence type="ECO:0000259" key="12">
    <source>
        <dbReference type="Pfam" id="PF00408"/>
    </source>
</evidence>
<reference evidence="16 17" key="1">
    <citation type="submission" date="2016-07" db="EMBL/GenBank/DDBJ databases">
        <title>High microdiversification within the ubiquitous acI lineage of Actinobacteria.</title>
        <authorList>
            <person name="Neuenschwander S.M."/>
            <person name="Salcher M."/>
            <person name="Ghai R."/>
            <person name="Pernthaler J."/>
        </authorList>
    </citation>
    <scope>NUCLEOTIDE SEQUENCE [LARGE SCALE GENOMIC DNA]</scope>
    <source>
        <strain evidence="16">MMS-IIB-91</strain>
    </source>
</reference>
<protein>
    <recommendedName>
        <fullName evidence="8 9">Phosphoglucosamine mutase</fullName>
        <ecNumber evidence="7 9">5.4.2.10</ecNumber>
    </recommendedName>
</protein>
<feature type="domain" description="Alpha-D-phosphohexomutase alpha/beta/alpha" evidence="13">
    <location>
        <begin position="3"/>
        <end position="134"/>
    </location>
</feature>
<dbReference type="HAMAP" id="MF_01554_B">
    <property type="entry name" value="GlmM_B"/>
    <property type="match status" value="1"/>
</dbReference>
<comment type="PTM">
    <text evidence="9">Activated by phosphorylation.</text>
</comment>
<gene>
    <name evidence="9" type="primary">glmM</name>
    <name evidence="16" type="ORF">B1sIIB91_00720</name>
</gene>
<feature type="binding site" evidence="9">
    <location>
        <position position="242"/>
    </location>
    <ligand>
        <name>Mg(2+)</name>
        <dbReference type="ChEBI" id="CHEBI:18420"/>
    </ligand>
</feature>
<comment type="function">
    <text evidence="9 11">Catalyzes the conversion of glucosamine-6-phosphate to glucosamine-1-phosphate.</text>
</comment>
<dbReference type="FunFam" id="3.30.310.50:FF:000001">
    <property type="entry name" value="Phosphoglucosamine mutase"/>
    <property type="match status" value="1"/>
</dbReference>
<dbReference type="SUPFAM" id="SSF53738">
    <property type="entry name" value="Phosphoglucomutase, first 3 domains"/>
    <property type="match status" value="3"/>
</dbReference>
<evidence type="ECO:0000256" key="5">
    <source>
        <dbReference type="ARBA" id="ARBA00023235"/>
    </source>
</evidence>